<proteinExistence type="predicted"/>
<keyword evidence="3" id="KW-1185">Reference proteome</keyword>
<reference evidence="2 3" key="1">
    <citation type="journal article" date="2006" name="Proc. Natl. Acad. Sci. U.S.A.">
        <title>Genomic analysis of the uncultivated marine crenarchaeote Cenarchaeum symbiosum.</title>
        <authorList>
            <person name="Hallam S.J."/>
            <person name="Konstantinidis K.T."/>
            <person name="Putnam N."/>
            <person name="Schleper C."/>
            <person name="Watanabe Y."/>
            <person name="Sugahara J."/>
            <person name="Preston C."/>
            <person name="de la Torre J."/>
            <person name="Richardson P.M."/>
            <person name="DeLong E.F."/>
        </authorList>
    </citation>
    <scope>NUCLEOTIDE SEQUENCE [LARGE SCALE GENOMIC DNA]</scope>
    <source>
        <strain evidence="3">A</strain>
    </source>
</reference>
<sequence length="182" mass="20548">MDDAYWEKHAEVHESNYNAEFAKFIRDLAGQLHCNSVLEVGCNAANDLGLFNESSGVIGIDYNPKIVKLAKQRFPAFSLMAGTATSLPYQNSSIDMVFTHGFLNYTDDGMVGPVIDEMFRVAARYVVNCEMLGDDSPIGGQGRRGRNMYKKWLDYKVKIISNVEMHEDIDPETPRFLLVRKL</sequence>
<dbReference type="KEGG" id="csy:CENSYa_1377"/>
<gene>
    <name evidence="2" type="ordered locus">CENSYa_1377</name>
</gene>
<dbReference type="AlphaFoldDB" id="A0RXD3"/>
<dbReference type="InterPro" id="IPR029063">
    <property type="entry name" value="SAM-dependent_MTases_sf"/>
</dbReference>
<dbReference type="Proteomes" id="UP000000758">
    <property type="component" value="Chromosome"/>
</dbReference>
<dbReference type="EnsemblBacteria" id="ABK78000">
    <property type="protein sequence ID" value="ABK78000"/>
    <property type="gene ID" value="CENSYa_1377"/>
</dbReference>
<dbReference type="GO" id="GO:0032259">
    <property type="term" value="P:methylation"/>
    <property type="evidence" value="ECO:0007669"/>
    <property type="project" value="UniProtKB-KW"/>
</dbReference>
<keyword evidence="2" id="KW-0808">Transferase</keyword>
<name>A0RXD3_CENSY</name>
<organism evidence="2 3">
    <name type="scientific">Cenarchaeum symbiosum (strain A)</name>
    <dbReference type="NCBI Taxonomy" id="414004"/>
    <lineage>
        <taxon>Archaea</taxon>
        <taxon>Nitrososphaerota</taxon>
        <taxon>Candidatus Cenarchaeales</taxon>
        <taxon>Candidatus Cenarchaeaceae</taxon>
        <taxon>Candidatus Cenarchaeum</taxon>
    </lineage>
</organism>
<keyword evidence="2" id="KW-0489">Methyltransferase</keyword>
<evidence type="ECO:0000259" key="1">
    <source>
        <dbReference type="Pfam" id="PF13649"/>
    </source>
</evidence>
<dbReference type="EMBL" id="DP000238">
    <property type="protein sequence ID" value="ABK78000.1"/>
    <property type="molecule type" value="Genomic_DNA"/>
</dbReference>
<dbReference type="Pfam" id="PF13649">
    <property type="entry name" value="Methyltransf_25"/>
    <property type="match status" value="1"/>
</dbReference>
<dbReference type="SUPFAM" id="SSF53335">
    <property type="entry name" value="S-adenosyl-L-methionine-dependent methyltransferases"/>
    <property type="match status" value="1"/>
</dbReference>
<accession>A0RXD3</accession>
<dbReference type="InterPro" id="IPR041698">
    <property type="entry name" value="Methyltransf_25"/>
</dbReference>
<protein>
    <submittedName>
        <fullName evidence="2">SAM dependent methyltransferase</fullName>
    </submittedName>
</protein>
<dbReference type="STRING" id="414004.CENSYa_1377"/>
<dbReference type="HOGENOM" id="CLU_1458251_0_0_2"/>
<feature type="domain" description="Methyltransferase" evidence="1">
    <location>
        <begin position="37"/>
        <end position="122"/>
    </location>
</feature>
<evidence type="ECO:0000313" key="2">
    <source>
        <dbReference type="EMBL" id="ABK78000.1"/>
    </source>
</evidence>
<evidence type="ECO:0000313" key="3">
    <source>
        <dbReference type="Proteomes" id="UP000000758"/>
    </source>
</evidence>
<dbReference type="GO" id="GO:0008168">
    <property type="term" value="F:methyltransferase activity"/>
    <property type="evidence" value="ECO:0007669"/>
    <property type="project" value="UniProtKB-KW"/>
</dbReference>
<dbReference type="Gene3D" id="3.40.50.150">
    <property type="entry name" value="Vaccinia Virus protein VP39"/>
    <property type="match status" value="1"/>
</dbReference>